<dbReference type="EMBL" id="JAUFRC010000001">
    <property type="protein sequence ID" value="MDN3711559.1"/>
    <property type="molecule type" value="Genomic_DNA"/>
</dbReference>
<dbReference type="Gene3D" id="3.30.559.30">
    <property type="entry name" value="Nonribosomal peptide synthetase, condensation domain"/>
    <property type="match status" value="1"/>
</dbReference>
<dbReference type="InterPro" id="IPR001242">
    <property type="entry name" value="Condensation_dom"/>
</dbReference>
<accession>A0ABT8D441</accession>
<name>A0ABT8D441_9RHOB</name>
<evidence type="ECO:0000259" key="1">
    <source>
        <dbReference type="Pfam" id="PF00668"/>
    </source>
</evidence>
<protein>
    <submittedName>
        <fullName evidence="2">Condensation domain-containing protein</fullName>
    </submittedName>
</protein>
<dbReference type="PANTHER" id="PTHR45527:SF1">
    <property type="entry name" value="FATTY ACID SYNTHASE"/>
    <property type="match status" value="1"/>
</dbReference>
<dbReference type="Proteomes" id="UP001243846">
    <property type="component" value="Unassembled WGS sequence"/>
</dbReference>
<reference evidence="3" key="1">
    <citation type="journal article" date="2019" name="Int. J. Syst. Evol. Microbiol.">
        <title>The Global Catalogue of Microorganisms (GCM) 10K type strain sequencing project: providing services to taxonomists for standard genome sequencing and annotation.</title>
        <authorList>
            <consortium name="The Broad Institute Genomics Platform"/>
            <consortium name="The Broad Institute Genome Sequencing Center for Infectious Disease"/>
            <person name="Wu L."/>
            <person name="Ma J."/>
        </authorList>
    </citation>
    <scope>NUCLEOTIDE SEQUENCE [LARGE SCALE GENOMIC DNA]</scope>
    <source>
        <strain evidence="3">CECT 8482</strain>
    </source>
</reference>
<dbReference type="Pfam" id="PF00668">
    <property type="entry name" value="Condensation"/>
    <property type="match status" value="1"/>
</dbReference>
<sequence length="355" mass="38813">MDLSDAGDPAAEARKLIDADMARTIDLRRDPLSSQWLIRLGPDLWQWYNRGHHIILDGYSMGLIEQRCAELYAHFAQAGPEGRPFSRFTAYLAEEDAYRASPRHEAAKTFWRGALARTAPLPLIRKGEENYALAGYGHDFTLPQSGAGLAALTKATGLGWADLMTALASAYLLTHLPRPDTGTGHAGLAVWLPFMSRMGSVSARIPALVVNILPLAVHTPSDGLFGTFLTETAAGLRALRRHGRYRIEQIAEDSGIRFGSRFFFSPLVNVMPFDRPHFDGCAAERQVLSNGPNDGFNITIRAEHNGSGMQLRIDADPALTPLAEFEAHCRDLPAFLAAALQEKSLSLPLAALLKS</sequence>
<feature type="domain" description="Condensation" evidence="1">
    <location>
        <begin position="10"/>
        <end position="342"/>
    </location>
</feature>
<evidence type="ECO:0000313" key="2">
    <source>
        <dbReference type="EMBL" id="MDN3711559.1"/>
    </source>
</evidence>
<organism evidence="2 3">
    <name type="scientific">Paracoccus cavernae</name>
    <dbReference type="NCBI Taxonomy" id="1571207"/>
    <lineage>
        <taxon>Bacteria</taxon>
        <taxon>Pseudomonadati</taxon>
        <taxon>Pseudomonadota</taxon>
        <taxon>Alphaproteobacteria</taxon>
        <taxon>Rhodobacterales</taxon>
        <taxon>Paracoccaceae</taxon>
        <taxon>Paracoccus</taxon>
    </lineage>
</organism>
<comment type="caution">
    <text evidence="2">The sequence shown here is derived from an EMBL/GenBank/DDBJ whole genome shotgun (WGS) entry which is preliminary data.</text>
</comment>
<keyword evidence="3" id="KW-1185">Reference proteome</keyword>
<dbReference type="Gene3D" id="3.30.559.10">
    <property type="entry name" value="Chloramphenicol acetyltransferase-like domain"/>
    <property type="match status" value="1"/>
</dbReference>
<proteinExistence type="predicted"/>
<dbReference type="InterPro" id="IPR023213">
    <property type="entry name" value="CAT-like_dom_sf"/>
</dbReference>
<dbReference type="SUPFAM" id="SSF52777">
    <property type="entry name" value="CoA-dependent acyltransferases"/>
    <property type="match status" value="2"/>
</dbReference>
<gene>
    <name evidence="2" type="ORF">QWZ10_06475</name>
</gene>
<evidence type="ECO:0000313" key="3">
    <source>
        <dbReference type="Proteomes" id="UP001243846"/>
    </source>
</evidence>
<dbReference type="PANTHER" id="PTHR45527">
    <property type="entry name" value="NONRIBOSOMAL PEPTIDE SYNTHETASE"/>
    <property type="match status" value="1"/>
</dbReference>